<evidence type="ECO:0000259" key="1">
    <source>
        <dbReference type="PROSITE" id="PS51819"/>
    </source>
</evidence>
<feature type="domain" description="VOC" evidence="1">
    <location>
        <begin position="5"/>
        <end position="119"/>
    </location>
</feature>
<keyword evidence="3" id="KW-1185">Reference proteome</keyword>
<dbReference type="PROSITE" id="PS51819">
    <property type="entry name" value="VOC"/>
    <property type="match status" value="1"/>
</dbReference>
<dbReference type="RefSeq" id="WP_043950125.1">
    <property type="nucleotide sequence ID" value="NZ_HG966617.1"/>
</dbReference>
<dbReference type="HOGENOM" id="CLU_140387_0_0_5"/>
<accession>X5MMS3</accession>
<sequence>MSISALHHVQLAMPVGGEDAARRFYGELLGLPEVPKPAELAKRGGCWFEDGDIRIHMGVEADFRPARKAHPAFQVSDLAAIRDRMIAGGVEVKDDNALEGFSRFFVADPFGNRIEILQPL</sequence>
<evidence type="ECO:0000313" key="2">
    <source>
        <dbReference type="EMBL" id="CDO59486.1"/>
    </source>
</evidence>
<dbReference type="InterPro" id="IPR029068">
    <property type="entry name" value="Glyas_Bleomycin-R_OHBP_Dase"/>
</dbReference>
<dbReference type="AlphaFoldDB" id="X5MMS3"/>
<dbReference type="InterPro" id="IPR004360">
    <property type="entry name" value="Glyas_Fos-R_dOase_dom"/>
</dbReference>
<dbReference type="SUPFAM" id="SSF54593">
    <property type="entry name" value="Glyoxalase/Bleomycin resistance protein/Dihydroxybiphenyl dioxygenase"/>
    <property type="match status" value="1"/>
</dbReference>
<dbReference type="KEGG" id="pect:BN1012_Phect1272"/>
<gene>
    <name evidence="2" type="ORF">BN1012_Phect1272</name>
</gene>
<dbReference type="PANTHER" id="PTHR39175:SF1">
    <property type="entry name" value="FAMILY PROTEIN, PUTATIVE (AFU_ORTHOLOGUE AFUA_3G15060)-RELATED"/>
    <property type="match status" value="1"/>
</dbReference>
<organism evidence="2 3">
    <name type="scientific">Candidatus Phaeomarinibacter ectocarpi</name>
    <dbReference type="NCBI Taxonomy" id="1458461"/>
    <lineage>
        <taxon>Bacteria</taxon>
        <taxon>Pseudomonadati</taxon>
        <taxon>Pseudomonadota</taxon>
        <taxon>Alphaproteobacteria</taxon>
        <taxon>Hyphomicrobiales</taxon>
        <taxon>Parvibaculaceae</taxon>
        <taxon>Candidatus Phaeomarinibacter</taxon>
    </lineage>
</organism>
<proteinExistence type="predicted"/>
<dbReference type="InterPro" id="IPR037523">
    <property type="entry name" value="VOC_core"/>
</dbReference>
<dbReference type="STRING" id="1458461.BN1012_Phect1272"/>
<dbReference type="Proteomes" id="UP000032160">
    <property type="component" value="Chromosome I"/>
</dbReference>
<reference evidence="2 3" key="1">
    <citation type="journal article" date="2014" name="Front. Genet.">
        <title>Genome and metabolic network of "Candidatus Phaeomarinobacter ectocarpi" Ec32, a new candidate genus of Alphaproteobacteria frequently associated with brown algae.</title>
        <authorList>
            <person name="Dittami S.M."/>
            <person name="Barbeyron T."/>
            <person name="Boyen C."/>
            <person name="Cambefort J."/>
            <person name="Collet G."/>
            <person name="Delage L."/>
            <person name="Gobet A."/>
            <person name="Groisillier A."/>
            <person name="Leblanc C."/>
            <person name="Michel G."/>
            <person name="Scornet D."/>
            <person name="Siegel A."/>
            <person name="Tapia J.E."/>
            <person name="Tonon T."/>
        </authorList>
    </citation>
    <scope>NUCLEOTIDE SEQUENCE [LARGE SCALE GENOMIC DNA]</scope>
    <source>
        <strain evidence="2 3">Ec32</strain>
    </source>
</reference>
<dbReference type="Pfam" id="PF00903">
    <property type="entry name" value="Glyoxalase"/>
    <property type="match status" value="1"/>
</dbReference>
<dbReference type="PATRIC" id="fig|1458461.3.peg.1271"/>
<protein>
    <recommendedName>
        <fullName evidence="1">VOC domain-containing protein</fullName>
    </recommendedName>
</protein>
<dbReference type="PANTHER" id="PTHR39175">
    <property type="entry name" value="FAMILY PROTEIN, PUTATIVE (AFU_ORTHOLOGUE AFUA_3G15060)-RELATED"/>
    <property type="match status" value="1"/>
</dbReference>
<evidence type="ECO:0000313" key="3">
    <source>
        <dbReference type="Proteomes" id="UP000032160"/>
    </source>
</evidence>
<dbReference type="OrthoDB" id="9813630at2"/>
<dbReference type="Gene3D" id="3.10.180.10">
    <property type="entry name" value="2,3-Dihydroxybiphenyl 1,2-Dioxygenase, domain 1"/>
    <property type="match status" value="1"/>
</dbReference>
<dbReference type="EMBL" id="HG966617">
    <property type="protein sequence ID" value="CDO59486.1"/>
    <property type="molecule type" value="Genomic_DNA"/>
</dbReference>
<name>X5MMS3_9HYPH</name>